<feature type="compositionally biased region" description="Polar residues" evidence="8">
    <location>
        <begin position="702"/>
        <end position="745"/>
    </location>
</feature>
<dbReference type="PANTHER" id="PTHR38697:SF1">
    <property type="entry name" value="NUCLEAR PORE COMPLEX PROTEIN SIMILAR TO S. CEREVISIAE NUP2 (EUROFUNG)"/>
    <property type="match status" value="1"/>
</dbReference>
<feature type="compositionally biased region" description="Acidic residues" evidence="8">
    <location>
        <begin position="688"/>
        <end position="701"/>
    </location>
</feature>
<dbReference type="PANTHER" id="PTHR38697">
    <property type="entry name" value="NUCLEAR PORE COMPLEX PROTEIN SIMILAR TO S. CEREVISIAE NUP2 (EUROFUNG)"/>
    <property type="match status" value="1"/>
</dbReference>
<feature type="compositionally biased region" description="Low complexity" evidence="8">
    <location>
        <begin position="165"/>
        <end position="176"/>
    </location>
</feature>
<feature type="compositionally biased region" description="Polar residues" evidence="8">
    <location>
        <begin position="79"/>
        <end position="98"/>
    </location>
</feature>
<dbReference type="AlphaFoldDB" id="A0AAV9UBM7"/>
<evidence type="ECO:0000256" key="1">
    <source>
        <dbReference type="ARBA" id="ARBA00004567"/>
    </source>
</evidence>
<dbReference type="InterPro" id="IPR015007">
    <property type="entry name" value="NUP2/50/61"/>
</dbReference>
<dbReference type="InterPro" id="IPR000156">
    <property type="entry name" value="Ran_bind_dom"/>
</dbReference>
<keyword evidence="11" id="KW-1185">Reference proteome</keyword>
<evidence type="ECO:0000313" key="10">
    <source>
        <dbReference type="EMBL" id="KAK6339015.1"/>
    </source>
</evidence>
<feature type="compositionally biased region" description="Low complexity" evidence="8">
    <location>
        <begin position="809"/>
        <end position="821"/>
    </location>
</feature>
<evidence type="ECO:0000256" key="6">
    <source>
        <dbReference type="ARBA" id="ARBA00023132"/>
    </source>
</evidence>
<evidence type="ECO:0000256" key="4">
    <source>
        <dbReference type="ARBA" id="ARBA00022927"/>
    </source>
</evidence>
<feature type="region of interest" description="Disordered" evidence="8">
    <location>
        <begin position="147"/>
        <end position="399"/>
    </location>
</feature>
<dbReference type="GO" id="GO:0005643">
    <property type="term" value="C:nuclear pore"/>
    <property type="evidence" value="ECO:0007669"/>
    <property type="project" value="UniProtKB-SubCell"/>
</dbReference>
<comment type="subcellular location">
    <subcellularLocation>
        <location evidence="1">Nucleus</location>
        <location evidence="1">Nuclear pore complex</location>
    </subcellularLocation>
</comment>
<feature type="compositionally biased region" description="Basic residues" evidence="8">
    <location>
        <begin position="40"/>
        <end position="49"/>
    </location>
</feature>
<dbReference type="GO" id="GO:0051028">
    <property type="term" value="P:mRNA transport"/>
    <property type="evidence" value="ECO:0007669"/>
    <property type="project" value="UniProtKB-KW"/>
</dbReference>
<keyword evidence="5" id="KW-0811">Translocation</keyword>
<dbReference type="GO" id="GO:0015031">
    <property type="term" value="P:protein transport"/>
    <property type="evidence" value="ECO:0007669"/>
    <property type="project" value="UniProtKB-KW"/>
</dbReference>
<dbReference type="Pfam" id="PF13634">
    <property type="entry name" value="Nucleoporin_FG"/>
    <property type="match status" value="5"/>
</dbReference>
<keyword evidence="3" id="KW-0509">mRNA transport</keyword>
<feature type="compositionally biased region" description="Low complexity" evidence="8">
    <location>
        <begin position="52"/>
        <end position="65"/>
    </location>
</feature>
<feature type="compositionally biased region" description="Basic and acidic residues" evidence="8">
    <location>
        <begin position="10"/>
        <end position="29"/>
    </location>
</feature>
<reference evidence="10 11" key="1">
    <citation type="submission" date="2019-10" db="EMBL/GenBank/DDBJ databases">
        <authorList>
            <person name="Palmer J.M."/>
        </authorList>
    </citation>
    <scope>NUCLEOTIDE SEQUENCE [LARGE SCALE GENOMIC DNA]</scope>
    <source>
        <strain evidence="10 11">TWF696</strain>
    </source>
</reference>
<evidence type="ECO:0000256" key="8">
    <source>
        <dbReference type="SAM" id="MobiDB-lite"/>
    </source>
</evidence>
<gene>
    <name evidence="10" type="primary">RANBP3</name>
    <name evidence="10" type="ORF">TWF696_009811</name>
</gene>
<protein>
    <submittedName>
        <fullName evidence="10">Ran-binding protein 3</fullName>
    </submittedName>
</protein>
<keyword evidence="7" id="KW-0539">Nucleus</keyword>
<feature type="region of interest" description="Disordered" evidence="8">
    <location>
        <begin position="556"/>
        <end position="912"/>
    </location>
</feature>
<feature type="compositionally biased region" description="Polar residues" evidence="8">
    <location>
        <begin position="600"/>
        <end position="614"/>
    </location>
</feature>
<feature type="compositionally biased region" description="Polar residues" evidence="8">
    <location>
        <begin position="310"/>
        <end position="343"/>
    </location>
</feature>
<proteinExistence type="predicted"/>
<feature type="compositionally biased region" description="Polar residues" evidence="8">
    <location>
        <begin position="270"/>
        <end position="289"/>
    </location>
</feature>
<dbReference type="EMBL" id="JAVHNQ010000009">
    <property type="protein sequence ID" value="KAK6339015.1"/>
    <property type="molecule type" value="Genomic_DNA"/>
</dbReference>
<dbReference type="InterPro" id="IPR053074">
    <property type="entry name" value="NPC_Nucleoporin"/>
</dbReference>
<feature type="region of interest" description="Disordered" evidence="8">
    <location>
        <begin position="1"/>
        <end position="128"/>
    </location>
</feature>
<evidence type="ECO:0000259" key="9">
    <source>
        <dbReference type="PROSITE" id="PS50196"/>
    </source>
</evidence>
<dbReference type="SMART" id="SM00160">
    <property type="entry name" value="RanBD"/>
    <property type="match status" value="1"/>
</dbReference>
<dbReference type="Pfam" id="PF00638">
    <property type="entry name" value="Ran_BP1"/>
    <property type="match status" value="1"/>
</dbReference>
<organism evidence="10 11">
    <name type="scientific">Orbilia brochopaga</name>
    <dbReference type="NCBI Taxonomy" id="3140254"/>
    <lineage>
        <taxon>Eukaryota</taxon>
        <taxon>Fungi</taxon>
        <taxon>Dikarya</taxon>
        <taxon>Ascomycota</taxon>
        <taxon>Pezizomycotina</taxon>
        <taxon>Orbiliomycetes</taxon>
        <taxon>Orbiliales</taxon>
        <taxon>Orbiliaceae</taxon>
        <taxon>Orbilia</taxon>
    </lineage>
</organism>
<feature type="compositionally biased region" description="Polar residues" evidence="8">
    <location>
        <begin position="147"/>
        <end position="164"/>
    </location>
</feature>
<comment type="caution">
    <text evidence="10">The sequence shown here is derived from an EMBL/GenBank/DDBJ whole genome shotgun (WGS) entry which is preliminary data.</text>
</comment>
<dbReference type="CDD" id="cd13170">
    <property type="entry name" value="RanBD_NUP50"/>
    <property type="match status" value="1"/>
</dbReference>
<feature type="compositionally biased region" description="Low complexity" evidence="8">
    <location>
        <begin position="784"/>
        <end position="794"/>
    </location>
</feature>
<feature type="region of interest" description="Disordered" evidence="8">
    <location>
        <begin position="457"/>
        <end position="541"/>
    </location>
</feature>
<feature type="domain" description="RanBD1" evidence="9">
    <location>
        <begin position="905"/>
        <end position="1017"/>
    </location>
</feature>
<dbReference type="Gene3D" id="2.30.29.30">
    <property type="entry name" value="Pleckstrin-homology domain (PH domain)/Phosphotyrosine-binding domain (PTB)"/>
    <property type="match status" value="1"/>
</dbReference>
<feature type="compositionally biased region" description="Acidic residues" evidence="8">
    <location>
        <begin position="662"/>
        <end position="681"/>
    </location>
</feature>
<evidence type="ECO:0000256" key="3">
    <source>
        <dbReference type="ARBA" id="ARBA00022816"/>
    </source>
</evidence>
<feature type="compositionally biased region" description="Low complexity" evidence="8">
    <location>
        <begin position="532"/>
        <end position="541"/>
    </location>
</feature>
<feature type="compositionally biased region" description="Polar residues" evidence="8">
    <location>
        <begin position="581"/>
        <end position="593"/>
    </location>
</feature>
<feature type="compositionally biased region" description="Polar residues" evidence="8">
    <location>
        <begin position="754"/>
        <end position="765"/>
    </location>
</feature>
<name>A0AAV9UBM7_9PEZI</name>
<dbReference type="PROSITE" id="PS50196">
    <property type="entry name" value="RANBD1"/>
    <property type="match status" value="1"/>
</dbReference>
<feature type="compositionally biased region" description="Low complexity" evidence="8">
    <location>
        <begin position="344"/>
        <end position="359"/>
    </location>
</feature>
<evidence type="ECO:0000313" key="11">
    <source>
        <dbReference type="Proteomes" id="UP001375240"/>
    </source>
</evidence>
<feature type="compositionally biased region" description="Low complexity" evidence="8">
    <location>
        <begin position="615"/>
        <end position="631"/>
    </location>
</feature>
<keyword evidence="4" id="KW-0653">Protein transport</keyword>
<sequence>MAKRGATEQITKDTWERDEDQGGRDRSEEPAEIASQAVLAKRKILKPKSRVSGASSAAPTSASPGVFNFGQSAPPAPAGSTSLFGQPQAATPARNNIFGSVAAAPSTTPTPNPFAPGSSQKTLFPGLFGTPAQNNATLTFSTPAAAVSQGNAASQPASNMFGSTAGQANAAPKPAASLFGTPAAQSAQVPKPSQSLFSTPTQLPNGTTNSSSLFSAPQVAKPTEPRPSLFGFPSTTAQKTEDAIPKPSTTPTATPTKPSSFNMFGDAAQKANSTLASNTPMTEPSNKTNAPMKPLFGTPQATEAPKFDKSTSGASNLFSATNATKSNNLSAQAAPTPNSNSLFSSPKPSAPATTSHTSPQNLFKPSAAQPEAKGQAAKPSGNKVDPTSVEPPAGSGLTREQMPMFNWLYQVRCLNNQFLDKVQQALSDDPYTDLSTWANFYQTQIASFTSLRASQQEEVDNGMSVDSRNHDEPGPALATPSKASKIFESALGTQPAGKPKDSSEPANPPAASSLFQTTPSTGLFGQAASNQPAASSTSSTFGGSLFPSAATKPAGLFGNKAAPAPAPVPEAKPASLFQFGAGNQTSKGIFDSNPSKDSESNGSKLFTPNSFAWNSKSNSAVPSNASSPGSVLASGTAGMKDVSAGGWSNPFTQENPLFITKDDDDDDEDDEEGEGEGEGDENDAHGDEDVDVDEQPSEENTVDTASSNANQSDSIFSTQPASSGSSLFGRVTSTPSFNFGQSSAPKTGAVGLFGSTTAPNDTKTWTPEKGIIFGNPAEGNKNDTTTNTSSSNSSIFGGQATTGGSLFGNSSSTSVPSFNFSMPTNGKSIFSNPPSKPATPPVLFGGPSGGLAPPAPLFGGPSPAPSDISTPGETSNKEGGEDENEPSDEAGQVGNTKDLSGRGPGEEDEDEVFEARSSIYNLVKGAYVKIGIGRLRVLKNRNTFRSRIVVKVETGKVLMNVALRKELDYARVSESEAKGKVVKVIEFLQGGESRVWVMKVGTVELAQKLRKTLEENK</sequence>
<dbReference type="InterPro" id="IPR011993">
    <property type="entry name" value="PH-like_dom_sf"/>
</dbReference>
<evidence type="ECO:0000256" key="7">
    <source>
        <dbReference type="ARBA" id="ARBA00023242"/>
    </source>
</evidence>
<keyword evidence="6" id="KW-0906">Nuclear pore complex</keyword>
<dbReference type="Proteomes" id="UP001375240">
    <property type="component" value="Unassembled WGS sequence"/>
</dbReference>
<feature type="compositionally biased region" description="Polar residues" evidence="8">
    <location>
        <begin position="514"/>
        <end position="531"/>
    </location>
</feature>
<evidence type="ECO:0000256" key="5">
    <source>
        <dbReference type="ARBA" id="ARBA00023010"/>
    </source>
</evidence>
<dbReference type="InterPro" id="IPR025574">
    <property type="entry name" value="Nucleoporin_FG_rpt"/>
</dbReference>
<feature type="compositionally biased region" description="Low complexity" evidence="8">
    <location>
        <begin position="245"/>
        <end position="260"/>
    </location>
</feature>
<dbReference type="SUPFAM" id="SSF50729">
    <property type="entry name" value="PH domain-like"/>
    <property type="match status" value="1"/>
</dbReference>
<feature type="compositionally biased region" description="Polar residues" evidence="8">
    <location>
        <begin position="822"/>
        <end position="833"/>
    </location>
</feature>
<keyword evidence="2" id="KW-0813">Transport</keyword>
<evidence type="ECO:0000256" key="2">
    <source>
        <dbReference type="ARBA" id="ARBA00022448"/>
    </source>
</evidence>
<feature type="compositionally biased region" description="Polar residues" evidence="8">
    <location>
        <begin position="183"/>
        <end position="215"/>
    </location>
</feature>
<dbReference type="Pfam" id="PF08911">
    <property type="entry name" value="NUP50"/>
    <property type="match status" value="1"/>
</dbReference>
<accession>A0AAV9UBM7</accession>